<dbReference type="Gene3D" id="3.40.30.10">
    <property type="entry name" value="Glutaredoxin"/>
    <property type="match status" value="1"/>
</dbReference>
<evidence type="ECO:0000313" key="3">
    <source>
        <dbReference type="Proteomes" id="UP000002408"/>
    </source>
</evidence>
<dbReference type="AlphaFoldDB" id="A7I914"/>
<organism evidence="2 3">
    <name type="scientific">Methanoregula boonei (strain DSM 21154 / JCM 14090 / 6A8)</name>
    <dbReference type="NCBI Taxonomy" id="456442"/>
    <lineage>
        <taxon>Archaea</taxon>
        <taxon>Methanobacteriati</taxon>
        <taxon>Methanobacteriota</taxon>
        <taxon>Stenosarchaea group</taxon>
        <taxon>Methanomicrobia</taxon>
        <taxon>Methanomicrobiales</taxon>
        <taxon>Methanoregulaceae</taxon>
        <taxon>Methanoregula</taxon>
    </lineage>
</organism>
<sequence>MPESVPLIVYSLEMCPHCEMLKKFLKNKGYAYSEKDLSTAEALTELRVNGVFVNEAPVLQRGEDFYTTDDIFPAGSLDEKKLGAILSGA</sequence>
<dbReference type="InterPro" id="IPR002109">
    <property type="entry name" value="Glutaredoxin"/>
</dbReference>
<evidence type="ECO:0000259" key="1">
    <source>
        <dbReference type="Pfam" id="PF00462"/>
    </source>
</evidence>
<dbReference type="Proteomes" id="UP000002408">
    <property type="component" value="Chromosome"/>
</dbReference>
<name>A7I914_METB6</name>
<dbReference type="Pfam" id="PF00462">
    <property type="entry name" value="Glutaredoxin"/>
    <property type="match status" value="1"/>
</dbReference>
<gene>
    <name evidence="2" type="ordered locus">Mboo_1708</name>
</gene>
<keyword evidence="3" id="KW-1185">Reference proteome</keyword>
<dbReference type="GeneID" id="5411301"/>
<dbReference type="eggNOG" id="arCOG02607">
    <property type="taxonomic scope" value="Archaea"/>
</dbReference>
<dbReference type="STRING" id="456442.Mboo_1708"/>
<dbReference type="RefSeq" id="WP_012107271.1">
    <property type="nucleotide sequence ID" value="NC_009712.1"/>
</dbReference>
<dbReference type="KEGG" id="mbn:Mboo_1708"/>
<proteinExistence type="predicted"/>
<dbReference type="SUPFAM" id="SSF52833">
    <property type="entry name" value="Thioredoxin-like"/>
    <property type="match status" value="1"/>
</dbReference>
<dbReference type="InterPro" id="IPR036249">
    <property type="entry name" value="Thioredoxin-like_sf"/>
</dbReference>
<dbReference type="EMBL" id="CP000780">
    <property type="protein sequence ID" value="ABS56225.1"/>
    <property type="molecule type" value="Genomic_DNA"/>
</dbReference>
<dbReference type="PROSITE" id="PS51354">
    <property type="entry name" value="GLUTAREDOXIN_2"/>
    <property type="match status" value="1"/>
</dbReference>
<reference evidence="3" key="1">
    <citation type="journal article" date="2015" name="Microbiology">
        <title>Genome of Methanoregula boonei 6A8 reveals adaptations to oligotrophic peatland environments.</title>
        <authorList>
            <person name="Braeuer S."/>
            <person name="Cadillo-Quiroz H."/>
            <person name="Kyrpides N."/>
            <person name="Woyke T."/>
            <person name="Goodwin L."/>
            <person name="Detter C."/>
            <person name="Podell S."/>
            <person name="Yavitt J.B."/>
            <person name="Zinder S.H."/>
        </authorList>
    </citation>
    <scope>NUCLEOTIDE SEQUENCE [LARGE SCALE GENOMIC DNA]</scope>
    <source>
        <strain evidence="3">DSM 21154 / JCM 14090 / 6A8</strain>
    </source>
</reference>
<evidence type="ECO:0000313" key="2">
    <source>
        <dbReference type="EMBL" id="ABS56225.1"/>
    </source>
</evidence>
<protein>
    <submittedName>
        <fullName evidence="2">Glutaredoxin</fullName>
    </submittedName>
</protein>
<dbReference type="OrthoDB" id="197796at2157"/>
<dbReference type="HOGENOM" id="CLU_188843_0_0_2"/>
<accession>A7I914</accession>
<feature type="domain" description="Glutaredoxin" evidence="1">
    <location>
        <begin position="8"/>
        <end position="44"/>
    </location>
</feature>